<keyword evidence="4 6" id="KW-1133">Transmembrane helix</keyword>
<feature type="transmembrane region" description="Helical" evidence="6">
    <location>
        <begin position="71"/>
        <end position="89"/>
    </location>
</feature>
<dbReference type="PANTHER" id="PTHR11654">
    <property type="entry name" value="OLIGOPEPTIDE TRANSPORTER-RELATED"/>
    <property type="match status" value="1"/>
</dbReference>
<dbReference type="PROSITE" id="PS50850">
    <property type="entry name" value="MFS"/>
    <property type="match status" value="1"/>
</dbReference>
<evidence type="ECO:0000313" key="9">
    <source>
        <dbReference type="Proteomes" id="UP000447434"/>
    </source>
</evidence>
<evidence type="ECO:0000256" key="2">
    <source>
        <dbReference type="ARBA" id="ARBA00005982"/>
    </source>
</evidence>
<evidence type="ECO:0000313" key="8">
    <source>
        <dbReference type="EMBL" id="KAE9592134.1"/>
    </source>
</evidence>
<evidence type="ECO:0000256" key="4">
    <source>
        <dbReference type="ARBA" id="ARBA00022989"/>
    </source>
</evidence>
<dbReference type="GO" id="GO:0016020">
    <property type="term" value="C:membrane"/>
    <property type="evidence" value="ECO:0007669"/>
    <property type="project" value="UniProtKB-SubCell"/>
</dbReference>
<dbReference type="GO" id="GO:0022857">
    <property type="term" value="F:transmembrane transporter activity"/>
    <property type="evidence" value="ECO:0007669"/>
    <property type="project" value="InterPro"/>
</dbReference>
<evidence type="ECO:0000256" key="1">
    <source>
        <dbReference type="ARBA" id="ARBA00004141"/>
    </source>
</evidence>
<comment type="caution">
    <text evidence="8">The sequence shown here is derived from an EMBL/GenBank/DDBJ whole genome shotgun (WGS) entry which is preliminary data.</text>
</comment>
<evidence type="ECO:0000259" key="7">
    <source>
        <dbReference type="PROSITE" id="PS50850"/>
    </source>
</evidence>
<sequence>MDVEINKESDNYCDYKERKADPKKHGGIRAAILTCVVEIMCSMVVLCNSINLVDYFLKYMHYSVSESSTMVTNFMGSSYILTIVGGFISDSYLTRFTTFILSGAIELMGFIFLAYQANHSDLRPPENTTPSPVQAVILHIGLYCVAIGVAGVKAALQTHGADQLDDKKQNLISSFFNWYFFSICSGALLASTVMVWIEENRGWSLSFMICAIVLSFAICIFVVGFPIYRNKRPA</sequence>
<feature type="transmembrane region" description="Helical" evidence="6">
    <location>
        <begin position="203"/>
        <end position="228"/>
    </location>
</feature>
<feature type="transmembrane region" description="Helical" evidence="6">
    <location>
        <begin position="135"/>
        <end position="156"/>
    </location>
</feature>
<dbReference type="AlphaFoldDB" id="A0A6A4NWF2"/>
<feature type="domain" description="Major facilitator superfamily (MFS) profile" evidence="7">
    <location>
        <begin position="27"/>
        <end position="234"/>
    </location>
</feature>
<comment type="similarity">
    <text evidence="2">Belongs to the major facilitator superfamily. Proton-dependent oligopeptide transporter (POT/PTR) (TC 2.A.17) family.</text>
</comment>
<protein>
    <submittedName>
        <fullName evidence="8">Putative proton-dependent oligopeptide transporter family, major facilitator superfamily</fullName>
    </submittedName>
</protein>
<keyword evidence="5 6" id="KW-0472">Membrane</keyword>
<organism evidence="8 9">
    <name type="scientific">Lupinus albus</name>
    <name type="common">White lupine</name>
    <name type="synonym">Lupinus termis</name>
    <dbReference type="NCBI Taxonomy" id="3870"/>
    <lineage>
        <taxon>Eukaryota</taxon>
        <taxon>Viridiplantae</taxon>
        <taxon>Streptophyta</taxon>
        <taxon>Embryophyta</taxon>
        <taxon>Tracheophyta</taxon>
        <taxon>Spermatophyta</taxon>
        <taxon>Magnoliopsida</taxon>
        <taxon>eudicotyledons</taxon>
        <taxon>Gunneridae</taxon>
        <taxon>Pentapetalae</taxon>
        <taxon>rosids</taxon>
        <taxon>fabids</taxon>
        <taxon>Fabales</taxon>
        <taxon>Fabaceae</taxon>
        <taxon>Papilionoideae</taxon>
        <taxon>50 kb inversion clade</taxon>
        <taxon>genistoids sensu lato</taxon>
        <taxon>core genistoids</taxon>
        <taxon>Genisteae</taxon>
        <taxon>Lupinus</taxon>
    </lineage>
</organism>
<evidence type="ECO:0000256" key="3">
    <source>
        <dbReference type="ARBA" id="ARBA00022692"/>
    </source>
</evidence>
<name>A0A6A4NWF2_LUPAL</name>
<keyword evidence="9" id="KW-1185">Reference proteome</keyword>
<evidence type="ECO:0000256" key="6">
    <source>
        <dbReference type="SAM" id="Phobius"/>
    </source>
</evidence>
<dbReference type="InterPro" id="IPR036259">
    <property type="entry name" value="MFS_trans_sf"/>
</dbReference>
<dbReference type="OrthoDB" id="1413949at2759"/>
<feature type="transmembrane region" description="Helical" evidence="6">
    <location>
        <begin position="28"/>
        <end position="51"/>
    </location>
</feature>
<dbReference type="SUPFAM" id="SSF103473">
    <property type="entry name" value="MFS general substrate transporter"/>
    <property type="match status" value="1"/>
</dbReference>
<gene>
    <name evidence="8" type="ORF">Lalb_Chr19g0126011</name>
</gene>
<keyword evidence="3 6" id="KW-0812">Transmembrane</keyword>
<dbReference type="InterPro" id="IPR000109">
    <property type="entry name" value="POT_fam"/>
</dbReference>
<comment type="subcellular location">
    <subcellularLocation>
        <location evidence="1">Membrane</location>
        <topology evidence="1">Multi-pass membrane protein</topology>
    </subcellularLocation>
</comment>
<evidence type="ECO:0000256" key="5">
    <source>
        <dbReference type="ARBA" id="ARBA00023136"/>
    </source>
</evidence>
<dbReference type="Proteomes" id="UP000447434">
    <property type="component" value="Chromosome 19"/>
</dbReference>
<dbReference type="Pfam" id="PF00854">
    <property type="entry name" value="PTR2"/>
    <property type="match status" value="1"/>
</dbReference>
<dbReference type="Gene3D" id="1.20.1250.20">
    <property type="entry name" value="MFS general substrate transporter like domains"/>
    <property type="match status" value="1"/>
</dbReference>
<feature type="transmembrane region" description="Helical" evidence="6">
    <location>
        <begin position="176"/>
        <end position="197"/>
    </location>
</feature>
<feature type="transmembrane region" description="Helical" evidence="6">
    <location>
        <begin position="96"/>
        <end position="115"/>
    </location>
</feature>
<dbReference type="EMBL" id="WOCE01000019">
    <property type="protein sequence ID" value="KAE9592134.1"/>
    <property type="molecule type" value="Genomic_DNA"/>
</dbReference>
<proteinExistence type="inferred from homology"/>
<dbReference type="InterPro" id="IPR020846">
    <property type="entry name" value="MFS_dom"/>
</dbReference>
<accession>A0A6A4NWF2</accession>
<reference evidence="9" key="1">
    <citation type="journal article" date="2020" name="Nat. Commun.">
        <title>Genome sequence of the cluster root forming white lupin.</title>
        <authorList>
            <person name="Hufnagel B."/>
            <person name="Marques A."/>
            <person name="Soriano A."/>
            <person name="Marques L."/>
            <person name="Divol F."/>
            <person name="Doumas P."/>
            <person name="Sallet E."/>
            <person name="Mancinotti D."/>
            <person name="Carrere S."/>
            <person name="Marande W."/>
            <person name="Arribat S."/>
            <person name="Keller J."/>
            <person name="Huneau C."/>
            <person name="Blein T."/>
            <person name="Aime D."/>
            <person name="Laguerre M."/>
            <person name="Taylor J."/>
            <person name="Schubert V."/>
            <person name="Nelson M."/>
            <person name="Geu-Flores F."/>
            <person name="Crespi M."/>
            <person name="Gallardo-Guerrero K."/>
            <person name="Delaux P.-M."/>
            <person name="Salse J."/>
            <person name="Berges H."/>
            <person name="Guyot R."/>
            <person name="Gouzy J."/>
            <person name="Peret B."/>
        </authorList>
    </citation>
    <scope>NUCLEOTIDE SEQUENCE [LARGE SCALE GENOMIC DNA]</scope>
    <source>
        <strain evidence="9">cv. Amiga</strain>
    </source>
</reference>